<dbReference type="Gene3D" id="1.20.58.1390">
    <property type="match status" value="1"/>
</dbReference>
<dbReference type="PANTHER" id="PTHR43712">
    <property type="entry name" value="PUTATIVE (AFU_ORTHOLOGUE AFUA_4G14580)-RELATED"/>
    <property type="match status" value="1"/>
</dbReference>
<accession>A0ABV5CQS0</accession>
<evidence type="ECO:0000259" key="5">
    <source>
        <dbReference type="Pfam" id="PF08100"/>
    </source>
</evidence>
<evidence type="ECO:0000313" key="7">
    <source>
        <dbReference type="Proteomes" id="UP001582793"/>
    </source>
</evidence>
<dbReference type="SUPFAM" id="SSF53335">
    <property type="entry name" value="S-adenosyl-L-methionine-dependent methyltransferases"/>
    <property type="match status" value="1"/>
</dbReference>
<keyword evidence="7" id="KW-1185">Reference proteome</keyword>
<dbReference type="GO" id="GO:0032259">
    <property type="term" value="P:methylation"/>
    <property type="evidence" value="ECO:0007669"/>
    <property type="project" value="UniProtKB-KW"/>
</dbReference>
<comment type="caution">
    <text evidence="6">The sequence shown here is derived from an EMBL/GenBank/DDBJ whole genome shotgun (WGS) entry which is preliminary data.</text>
</comment>
<dbReference type="InterPro" id="IPR029063">
    <property type="entry name" value="SAM-dependent_MTases_sf"/>
</dbReference>
<evidence type="ECO:0000256" key="3">
    <source>
        <dbReference type="ARBA" id="ARBA00022691"/>
    </source>
</evidence>
<dbReference type="InterPro" id="IPR016461">
    <property type="entry name" value="COMT-like"/>
</dbReference>
<dbReference type="InterPro" id="IPR001077">
    <property type="entry name" value="COMT_C"/>
</dbReference>
<dbReference type="RefSeq" id="WP_375734524.1">
    <property type="nucleotide sequence ID" value="NZ_JBCGDC010000035.1"/>
</dbReference>
<dbReference type="PANTHER" id="PTHR43712:SF2">
    <property type="entry name" value="O-METHYLTRANSFERASE CICE"/>
    <property type="match status" value="1"/>
</dbReference>
<dbReference type="PROSITE" id="PS51683">
    <property type="entry name" value="SAM_OMT_II"/>
    <property type="match status" value="1"/>
</dbReference>
<dbReference type="InterPro" id="IPR036390">
    <property type="entry name" value="WH_DNA-bd_sf"/>
</dbReference>
<keyword evidence="1 6" id="KW-0489">Methyltransferase</keyword>
<dbReference type="Proteomes" id="UP001582793">
    <property type="component" value="Unassembled WGS sequence"/>
</dbReference>
<keyword evidence="2" id="KW-0808">Transferase</keyword>
<keyword evidence="3" id="KW-0949">S-adenosyl-L-methionine</keyword>
<evidence type="ECO:0000256" key="1">
    <source>
        <dbReference type="ARBA" id="ARBA00022603"/>
    </source>
</evidence>
<feature type="domain" description="O-methyltransferase C-terminal" evidence="4">
    <location>
        <begin position="116"/>
        <end position="325"/>
    </location>
</feature>
<gene>
    <name evidence="6" type="ORF">AAFH96_14680</name>
</gene>
<dbReference type="InterPro" id="IPR012967">
    <property type="entry name" value="COMT_dimerisation"/>
</dbReference>
<dbReference type="Gene3D" id="3.40.50.150">
    <property type="entry name" value="Vaccinia Virus protein VP39"/>
    <property type="match status" value="1"/>
</dbReference>
<proteinExistence type="predicted"/>
<evidence type="ECO:0000313" key="6">
    <source>
        <dbReference type="EMBL" id="MFB6394345.1"/>
    </source>
</evidence>
<dbReference type="EMBL" id="JBCGDC010000035">
    <property type="protein sequence ID" value="MFB6394345.1"/>
    <property type="molecule type" value="Genomic_DNA"/>
</dbReference>
<organism evidence="6 7">
    <name type="scientific">Polymorphospora lycopeni</name>
    <dbReference type="NCBI Taxonomy" id="3140240"/>
    <lineage>
        <taxon>Bacteria</taxon>
        <taxon>Bacillati</taxon>
        <taxon>Actinomycetota</taxon>
        <taxon>Actinomycetes</taxon>
        <taxon>Micromonosporales</taxon>
        <taxon>Micromonosporaceae</taxon>
        <taxon>Polymorphospora</taxon>
    </lineage>
</organism>
<reference evidence="6 7" key="1">
    <citation type="submission" date="2024-04" db="EMBL/GenBank/DDBJ databases">
        <title>Polymorphospora sp. isolated from Baiyangdian Lake in Xiong'an New Area.</title>
        <authorList>
            <person name="Zhang X."/>
            <person name="Liu J."/>
        </authorList>
    </citation>
    <scope>NUCLEOTIDE SEQUENCE [LARGE SCALE GENOMIC DNA]</scope>
    <source>
        <strain evidence="6 7">2-325</strain>
    </source>
</reference>
<dbReference type="CDD" id="cd02440">
    <property type="entry name" value="AdoMet_MTases"/>
    <property type="match status" value="1"/>
</dbReference>
<dbReference type="Pfam" id="PF08100">
    <property type="entry name" value="Dimerisation"/>
    <property type="match status" value="1"/>
</dbReference>
<dbReference type="SUPFAM" id="SSF46785">
    <property type="entry name" value="Winged helix' DNA-binding domain"/>
    <property type="match status" value="1"/>
</dbReference>
<protein>
    <submittedName>
        <fullName evidence="6">Methyltransferase</fullName>
    </submittedName>
</protein>
<evidence type="ECO:0000259" key="4">
    <source>
        <dbReference type="Pfam" id="PF00891"/>
    </source>
</evidence>
<dbReference type="InterPro" id="IPR036388">
    <property type="entry name" value="WH-like_DNA-bd_sf"/>
</dbReference>
<dbReference type="PIRSF" id="PIRSF005739">
    <property type="entry name" value="O-mtase"/>
    <property type="match status" value="1"/>
</dbReference>
<feature type="domain" description="O-methyltransferase dimerisation" evidence="5">
    <location>
        <begin position="22"/>
        <end position="95"/>
    </location>
</feature>
<evidence type="ECO:0000256" key="2">
    <source>
        <dbReference type="ARBA" id="ARBA00022679"/>
    </source>
</evidence>
<dbReference type="Gene3D" id="1.10.10.10">
    <property type="entry name" value="Winged helix-like DNA-binding domain superfamily/Winged helix DNA-binding domain"/>
    <property type="match status" value="1"/>
</dbReference>
<dbReference type="GO" id="GO:0008168">
    <property type="term" value="F:methyltransferase activity"/>
    <property type="evidence" value="ECO:0007669"/>
    <property type="project" value="UniProtKB-KW"/>
</dbReference>
<dbReference type="Pfam" id="PF00891">
    <property type="entry name" value="Methyltransf_2"/>
    <property type="match status" value="1"/>
</dbReference>
<sequence>MTTAATSPDDPIYERFHLIVNGPALFNAVVTGLDLGVFALLSRHPGAGPAEIQQAARLPAHQTRVLMHALCATGLVRRRDGGYHNTRAAEELLTSDGPASWRHILAGWQQIYYPAYPHLTEAMSAGTNTALAAHPGTEPTLYQRLAHQPELEAVLHRSMSAFTLQTMPALLDNPEIATVRHLLDVGGGDGTTARAFAERFPSAEVTIFDMPSVTRLAGDTPDGDRIRLHPGDLFADPLPAGADAVLFSHVLEVFSGEQILTLLRKAYEALPASGRLFIYGFHASDDEDGGVYSARLSLYLNVLATGTGMTYPVGDYEQWARQAGFGDVRSYTGLPYEHGLVVATKE</sequence>
<name>A0ABV5CQS0_9ACTN</name>